<dbReference type="Gene3D" id="1.10.220.80">
    <property type="entry name" value="BH2638-like"/>
    <property type="match status" value="1"/>
</dbReference>
<dbReference type="SUPFAM" id="SSF158504">
    <property type="entry name" value="BH2638-like"/>
    <property type="match status" value="1"/>
</dbReference>
<dbReference type="NCBIfam" id="NF003353">
    <property type="entry name" value="PRK04387.1"/>
    <property type="match status" value="1"/>
</dbReference>
<keyword evidence="2" id="KW-1185">Reference proteome</keyword>
<accession>A0A6G7KBV3</accession>
<dbReference type="InterPro" id="IPR023324">
    <property type="entry name" value="BH2638-like_sf"/>
</dbReference>
<dbReference type="PIRSF" id="PIRSF037260">
    <property type="entry name" value="UPF0223"/>
    <property type="match status" value="1"/>
</dbReference>
<dbReference type="EMBL" id="CP049740">
    <property type="protein sequence ID" value="QII82681.1"/>
    <property type="molecule type" value="Genomic_DNA"/>
</dbReference>
<dbReference type="Proteomes" id="UP000501451">
    <property type="component" value="Chromosome"/>
</dbReference>
<organism evidence="1 2">
    <name type="scientific">Jeotgalibaca arthritidis</name>
    <dbReference type="NCBI Taxonomy" id="1868794"/>
    <lineage>
        <taxon>Bacteria</taxon>
        <taxon>Bacillati</taxon>
        <taxon>Bacillota</taxon>
        <taxon>Bacilli</taxon>
        <taxon>Lactobacillales</taxon>
        <taxon>Carnobacteriaceae</taxon>
        <taxon>Jeotgalibaca</taxon>
    </lineage>
</organism>
<reference evidence="1 2" key="1">
    <citation type="journal article" date="2017" name="Int. J. Syst. Evol. Microbiol.">
        <title>Jeotgalibaca porci sp. nov. and Jeotgalibaca arthritidis sp. nov., isolated from pigs, and emended description of the genus Jeotgalibaca.</title>
        <authorList>
            <person name="Zamora L."/>
            <person name="Perez-Sancho M."/>
            <person name="Dominguez L."/>
            <person name="Fernandez-Garayzabal J.F."/>
            <person name="Vela A.I."/>
        </authorList>
    </citation>
    <scope>NUCLEOTIDE SEQUENCE [LARGE SCALE GENOMIC DNA]</scope>
    <source>
        <strain evidence="1 2">CECT 9157</strain>
    </source>
</reference>
<evidence type="ECO:0000313" key="1">
    <source>
        <dbReference type="EMBL" id="QII82681.1"/>
    </source>
</evidence>
<sequence length="92" mass="11100">MADYQYPIDLDWTYEEMDQVIKLWNAVEEAYENRIEREVFLNRYRAFKEVIPSKGEEKRYANQFEKDSGYSLYQVVKKAQDKTLKTIKMSGK</sequence>
<proteinExistence type="predicted"/>
<name>A0A6G7KBV3_9LACT</name>
<dbReference type="RefSeq" id="WP_166163341.1">
    <property type="nucleotide sequence ID" value="NZ_CP049740.1"/>
</dbReference>
<dbReference type="AlphaFoldDB" id="A0A6G7KBV3"/>
<dbReference type="InterPro" id="IPR007920">
    <property type="entry name" value="UPF0223"/>
</dbReference>
<protein>
    <submittedName>
        <fullName evidence="1">UPF0223 family protein</fullName>
    </submittedName>
</protein>
<dbReference type="Pfam" id="PF05256">
    <property type="entry name" value="UPF0223"/>
    <property type="match status" value="1"/>
</dbReference>
<gene>
    <name evidence="1" type="ORF">G7057_09705</name>
</gene>
<dbReference type="KEGG" id="jar:G7057_09705"/>
<evidence type="ECO:0000313" key="2">
    <source>
        <dbReference type="Proteomes" id="UP000501451"/>
    </source>
</evidence>